<dbReference type="AlphaFoldDB" id="A0A1G5XG80"/>
<dbReference type="Pfam" id="PF04107">
    <property type="entry name" value="GCS2"/>
    <property type="match status" value="1"/>
</dbReference>
<accession>A0A1G5XG80</accession>
<dbReference type="SUPFAM" id="SSF55931">
    <property type="entry name" value="Glutamine synthetase/guanido kinase"/>
    <property type="match status" value="1"/>
</dbReference>
<dbReference type="GO" id="GO:0005524">
    <property type="term" value="F:ATP binding"/>
    <property type="evidence" value="ECO:0007669"/>
    <property type="project" value="UniProtKB-KW"/>
</dbReference>
<keyword evidence="6" id="KW-1185">Reference proteome</keyword>
<dbReference type="Proteomes" id="UP000198756">
    <property type="component" value="Unassembled WGS sequence"/>
</dbReference>
<dbReference type="RefSeq" id="WP_092729573.1">
    <property type="nucleotide sequence ID" value="NZ_FMXE01000010.1"/>
</dbReference>
<dbReference type="STRING" id="279824.SAMN03080617_01756"/>
<dbReference type="PANTHER" id="PTHR34378">
    <property type="entry name" value="GLUTAMATE--CYSTEINE LIGASE, CHLOROPLASTIC"/>
    <property type="match status" value="1"/>
</dbReference>
<evidence type="ECO:0000256" key="1">
    <source>
        <dbReference type="ARBA" id="ARBA00012220"/>
    </source>
</evidence>
<dbReference type="Gene3D" id="3.30.590.20">
    <property type="match status" value="1"/>
</dbReference>
<name>A0A1G5XG80_9BACT</name>
<organism evidence="5 6">
    <name type="scientific">Algoriphagus alkaliphilus</name>
    <dbReference type="NCBI Taxonomy" id="279824"/>
    <lineage>
        <taxon>Bacteria</taxon>
        <taxon>Pseudomonadati</taxon>
        <taxon>Bacteroidota</taxon>
        <taxon>Cytophagia</taxon>
        <taxon>Cytophagales</taxon>
        <taxon>Cyclobacteriaceae</taxon>
        <taxon>Algoriphagus</taxon>
    </lineage>
</organism>
<dbReference type="PANTHER" id="PTHR34378:SF1">
    <property type="entry name" value="GLUTAMATE--CYSTEINE LIGASE, CHLOROPLASTIC"/>
    <property type="match status" value="1"/>
</dbReference>
<evidence type="ECO:0000313" key="6">
    <source>
        <dbReference type="Proteomes" id="UP000198756"/>
    </source>
</evidence>
<keyword evidence="3" id="KW-0547">Nucleotide-binding</keyword>
<evidence type="ECO:0000256" key="3">
    <source>
        <dbReference type="ARBA" id="ARBA00022741"/>
    </source>
</evidence>
<dbReference type="GO" id="GO:0006750">
    <property type="term" value="P:glutathione biosynthetic process"/>
    <property type="evidence" value="ECO:0007669"/>
    <property type="project" value="InterPro"/>
</dbReference>
<dbReference type="InterPro" id="IPR035434">
    <property type="entry name" value="GCL_bact_plant"/>
</dbReference>
<reference evidence="6" key="1">
    <citation type="submission" date="2016-10" db="EMBL/GenBank/DDBJ databases">
        <authorList>
            <person name="Varghese N."/>
            <person name="Submissions S."/>
        </authorList>
    </citation>
    <scope>NUCLEOTIDE SEQUENCE [LARGE SCALE GENOMIC DNA]</scope>
    <source>
        <strain evidence="6">DSM 22703</strain>
    </source>
</reference>
<keyword evidence="2 5" id="KW-0436">Ligase</keyword>
<dbReference type="InterPro" id="IPR014746">
    <property type="entry name" value="Gln_synth/guanido_kin_cat_dom"/>
</dbReference>
<evidence type="ECO:0000256" key="4">
    <source>
        <dbReference type="ARBA" id="ARBA00022840"/>
    </source>
</evidence>
<gene>
    <name evidence="5" type="ORF">SAMN03080617_01756</name>
</gene>
<dbReference type="OrthoDB" id="9780152at2"/>
<dbReference type="InterPro" id="IPR006336">
    <property type="entry name" value="GCS2"/>
</dbReference>
<protein>
    <recommendedName>
        <fullName evidence="1">glutamate--cysteine ligase</fullName>
        <ecNumber evidence="1">6.3.2.2</ecNumber>
    </recommendedName>
</protein>
<dbReference type="EMBL" id="FMXE01000010">
    <property type="protein sequence ID" value="SDA69441.1"/>
    <property type="molecule type" value="Genomic_DNA"/>
</dbReference>
<keyword evidence="4" id="KW-0067">ATP-binding</keyword>
<sequence length="454" mass="51386">MKIEKLTLDGCRNFLAQTLFEPKTDSGASQKNSDKIGVELEAFPVRFTDYEKTKAIPIPLKGEKLSLHQELEKASALMDGKVDFSNNGSLAPIRFPNGSLFQYEPGGQLEIATSPCKTLPELIAQLRLQQDILDRITSEHQIYFSQLGTNPWFDLTQIGLQLDKPRYRALQEYFSRLGPYGVQMMRQTCSLHVNLDLGLAESTQVKRIVAANLLAPFATAIFANSGILEGKITTRKSHRSYLWQQLDSSRTGVRGLEPFDGLPEKSQLIETYLDFAMKAPILHIRALGDRVFPVDFTFDYWLKNPIAGLSPSWDDLENHLSLLYPEVRIKGFLEIRTADALPREWQLVPAFFYTGLLYSNDSLEKVLELLLPFQKEINAIWEKSSFGFESNEIFGISGKLMKLALDGMAGFEEEFACKDSKLNLENYYNTFTSQRKSVAEATVARFLEGKSLIY</sequence>
<evidence type="ECO:0000256" key="2">
    <source>
        <dbReference type="ARBA" id="ARBA00022598"/>
    </source>
</evidence>
<dbReference type="EC" id="6.3.2.2" evidence="1"/>
<proteinExistence type="predicted"/>
<dbReference type="GO" id="GO:0004357">
    <property type="term" value="F:glutamate-cysteine ligase activity"/>
    <property type="evidence" value="ECO:0007669"/>
    <property type="project" value="UniProtKB-EC"/>
</dbReference>
<evidence type="ECO:0000313" key="5">
    <source>
        <dbReference type="EMBL" id="SDA69441.1"/>
    </source>
</evidence>